<sequence>MKRIIHDKIDSRQEKNFVFVEFWKWYSEILINTLSNQAKEYFNN</sequence>
<protein>
    <submittedName>
        <fullName evidence="1">Uncharacterized protein</fullName>
    </submittedName>
</protein>
<comment type="caution">
    <text evidence="1">The sequence shown here is derived from an EMBL/GenBank/DDBJ whole genome shotgun (WGS) entry which is preliminary data.</text>
</comment>
<accession>X0WNB4</accession>
<name>X0WNB4_9ZZZZ</name>
<organism evidence="1">
    <name type="scientific">marine sediment metagenome</name>
    <dbReference type="NCBI Taxonomy" id="412755"/>
    <lineage>
        <taxon>unclassified sequences</taxon>
        <taxon>metagenomes</taxon>
        <taxon>ecological metagenomes</taxon>
    </lineage>
</organism>
<dbReference type="EMBL" id="BARS01034655">
    <property type="protein sequence ID" value="GAG24732.1"/>
    <property type="molecule type" value="Genomic_DNA"/>
</dbReference>
<evidence type="ECO:0000313" key="1">
    <source>
        <dbReference type="EMBL" id="GAG24732.1"/>
    </source>
</evidence>
<dbReference type="AlphaFoldDB" id="X0WNB4"/>
<reference evidence="1" key="1">
    <citation type="journal article" date="2014" name="Front. Microbiol.">
        <title>High frequency of phylogenetically diverse reductive dehalogenase-homologous genes in deep subseafloor sedimentary metagenomes.</title>
        <authorList>
            <person name="Kawai M."/>
            <person name="Futagami T."/>
            <person name="Toyoda A."/>
            <person name="Takaki Y."/>
            <person name="Nishi S."/>
            <person name="Hori S."/>
            <person name="Arai W."/>
            <person name="Tsubouchi T."/>
            <person name="Morono Y."/>
            <person name="Uchiyama I."/>
            <person name="Ito T."/>
            <person name="Fujiyama A."/>
            <person name="Inagaki F."/>
            <person name="Takami H."/>
        </authorList>
    </citation>
    <scope>NUCLEOTIDE SEQUENCE</scope>
    <source>
        <strain evidence="1">Expedition CK06-06</strain>
    </source>
</reference>
<proteinExistence type="predicted"/>
<gene>
    <name evidence="1" type="ORF">S01H1_53514</name>
</gene>